<dbReference type="STRING" id="3469.A0A4Y7IWE2"/>
<organism evidence="1 2">
    <name type="scientific">Papaver somniferum</name>
    <name type="common">Opium poppy</name>
    <dbReference type="NCBI Taxonomy" id="3469"/>
    <lineage>
        <taxon>Eukaryota</taxon>
        <taxon>Viridiplantae</taxon>
        <taxon>Streptophyta</taxon>
        <taxon>Embryophyta</taxon>
        <taxon>Tracheophyta</taxon>
        <taxon>Spermatophyta</taxon>
        <taxon>Magnoliopsida</taxon>
        <taxon>Ranunculales</taxon>
        <taxon>Papaveraceae</taxon>
        <taxon>Papaveroideae</taxon>
        <taxon>Papaver</taxon>
    </lineage>
</organism>
<dbReference type="GO" id="GO:0005829">
    <property type="term" value="C:cytosol"/>
    <property type="evidence" value="ECO:0007669"/>
    <property type="project" value="TreeGrafter"/>
</dbReference>
<evidence type="ECO:0000313" key="2">
    <source>
        <dbReference type="Proteomes" id="UP000316621"/>
    </source>
</evidence>
<accession>A0A4Y7IWE2</accession>
<evidence type="ECO:0008006" key="3">
    <source>
        <dbReference type="Google" id="ProtNLM"/>
    </source>
</evidence>
<dbReference type="Proteomes" id="UP000316621">
    <property type="component" value="Chromosome 2"/>
</dbReference>
<dbReference type="InterPro" id="IPR029058">
    <property type="entry name" value="AB_hydrolase_fold"/>
</dbReference>
<proteinExistence type="predicted"/>
<evidence type="ECO:0000313" key="1">
    <source>
        <dbReference type="EMBL" id="RZC52957.1"/>
    </source>
</evidence>
<name>A0A4Y7IWE2_PAPSO</name>
<dbReference type="PANTHER" id="PTHR42886:SF53">
    <property type="entry name" value="ALPHA_BETA-HYDROLASES SUPERFAMILY PROTEIN"/>
    <property type="match status" value="1"/>
</dbReference>
<dbReference type="AlphaFoldDB" id="A0A4Y7IWE2"/>
<dbReference type="PANTHER" id="PTHR42886">
    <property type="entry name" value="RE40534P-RELATED"/>
    <property type="match status" value="1"/>
</dbReference>
<protein>
    <recommendedName>
        <fullName evidence="3">Serine aminopeptidase S33 domain-containing protein</fullName>
    </recommendedName>
</protein>
<dbReference type="SUPFAM" id="SSF53474">
    <property type="entry name" value="alpha/beta-Hydrolases"/>
    <property type="match status" value="1"/>
</dbReference>
<reference evidence="1 2" key="1">
    <citation type="journal article" date="2018" name="Science">
        <title>The opium poppy genome and morphinan production.</title>
        <authorList>
            <person name="Guo L."/>
            <person name="Winzer T."/>
            <person name="Yang X."/>
            <person name="Li Y."/>
            <person name="Ning Z."/>
            <person name="He Z."/>
            <person name="Teodor R."/>
            <person name="Lu Y."/>
            <person name="Bowser T.A."/>
            <person name="Graham I.A."/>
            <person name="Ye K."/>
        </authorList>
    </citation>
    <scope>NUCLEOTIDE SEQUENCE [LARGE SCALE GENOMIC DNA]</scope>
    <source>
        <strain evidence="2">cv. HN1</strain>
        <tissue evidence="1">Leaves</tissue>
    </source>
</reference>
<dbReference type="Gramene" id="RZC52957">
    <property type="protein sequence ID" value="RZC52957"/>
    <property type="gene ID" value="C5167_021384"/>
</dbReference>
<gene>
    <name evidence="1" type="ORF">C5167_021384</name>
</gene>
<keyword evidence="2" id="KW-1185">Reference proteome</keyword>
<dbReference type="EMBL" id="CM010716">
    <property type="protein sequence ID" value="RZC52957.1"/>
    <property type="molecule type" value="Genomic_DNA"/>
</dbReference>
<dbReference type="Gene3D" id="3.40.50.1820">
    <property type="entry name" value="alpha/beta hydrolase"/>
    <property type="match status" value="2"/>
</dbReference>
<sequence>MAAQSSSVIVEEQTVIVKNKYGENLVGILHETGSTKVVILCHGFRSHKVSGINTNLAEALTRQELVYSGLIFLGQGIAERLGKDYMERIEKDGFIDVKGKDGNFQYRLMKESLMERRAIDMGALCLSIGKDCRVLIVHGYADKIVPVADAHEFAKVIANHK</sequence>